<dbReference type="InterPro" id="IPR010139">
    <property type="entry name" value="Imidazole-glycPsynth_HisH"/>
</dbReference>
<reference evidence="11" key="1">
    <citation type="submission" date="2020-05" db="EMBL/GenBank/DDBJ databases">
        <authorList>
            <person name="Chiriac C."/>
            <person name="Salcher M."/>
            <person name="Ghai R."/>
            <person name="Kavagutti S V."/>
        </authorList>
    </citation>
    <scope>NUCLEOTIDE SEQUENCE</scope>
</reference>
<evidence type="ECO:0000256" key="1">
    <source>
        <dbReference type="ARBA" id="ARBA00005091"/>
    </source>
</evidence>
<keyword evidence="6" id="KW-0368">Histidine biosynthesis</keyword>
<dbReference type="EMBL" id="CAFBLU010000014">
    <property type="protein sequence ID" value="CAB4875964.1"/>
    <property type="molecule type" value="Genomic_DNA"/>
</dbReference>
<dbReference type="GO" id="GO:0004359">
    <property type="term" value="F:glutaminase activity"/>
    <property type="evidence" value="ECO:0007669"/>
    <property type="project" value="UniProtKB-EC"/>
</dbReference>
<evidence type="ECO:0000256" key="5">
    <source>
        <dbReference type="ARBA" id="ARBA00022962"/>
    </source>
</evidence>
<comment type="catalytic activity">
    <reaction evidence="9">
        <text>L-glutamine + H2O = L-glutamate + NH4(+)</text>
        <dbReference type="Rhea" id="RHEA:15889"/>
        <dbReference type="ChEBI" id="CHEBI:15377"/>
        <dbReference type="ChEBI" id="CHEBI:28938"/>
        <dbReference type="ChEBI" id="CHEBI:29985"/>
        <dbReference type="ChEBI" id="CHEBI:58359"/>
        <dbReference type="EC" id="3.5.1.2"/>
    </reaction>
</comment>
<dbReference type="AlphaFoldDB" id="A0A6J7E580"/>
<name>A0A6J7E580_9ZZZZ</name>
<dbReference type="PROSITE" id="PS51273">
    <property type="entry name" value="GATASE_TYPE_1"/>
    <property type="match status" value="1"/>
</dbReference>
<dbReference type="InterPro" id="IPR029062">
    <property type="entry name" value="Class_I_gatase-like"/>
</dbReference>
<evidence type="ECO:0000256" key="7">
    <source>
        <dbReference type="ARBA" id="ARBA00023239"/>
    </source>
</evidence>
<dbReference type="NCBIfam" id="TIGR01855">
    <property type="entry name" value="IMP_synth_hisH"/>
    <property type="match status" value="1"/>
</dbReference>
<dbReference type="Pfam" id="PF00117">
    <property type="entry name" value="GATase"/>
    <property type="match status" value="1"/>
</dbReference>
<keyword evidence="7" id="KW-0456">Lyase</keyword>
<proteinExistence type="inferred from homology"/>
<evidence type="ECO:0000256" key="3">
    <source>
        <dbReference type="ARBA" id="ARBA00022605"/>
    </source>
</evidence>
<dbReference type="CDD" id="cd01748">
    <property type="entry name" value="GATase1_IGP_Synthase"/>
    <property type="match status" value="1"/>
</dbReference>
<organism evidence="11">
    <name type="scientific">freshwater metagenome</name>
    <dbReference type="NCBI Taxonomy" id="449393"/>
    <lineage>
        <taxon>unclassified sequences</taxon>
        <taxon>metagenomes</taxon>
        <taxon>ecological metagenomes</taxon>
    </lineage>
</organism>
<comment type="catalytic activity">
    <reaction evidence="8">
        <text>5-[(5-phospho-1-deoxy-D-ribulos-1-ylimino)methylamino]-1-(5-phospho-beta-D-ribosyl)imidazole-4-carboxamide + L-glutamine = D-erythro-1-(imidazol-4-yl)glycerol 3-phosphate + 5-amino-1-(5-phospho-beta-D-ribosyl)imidazole-4-carboxamide + L-glutamate + H(+)</text>
        <dbReference type="Rhea" id="RHEA:24793"/>
        <dbReference type="ChEBI" id="CHEBI:15378"/>
        <dbReference type="ChEBI" id="CHEBI:29985"/>
        <dbReference type="ChEBI" id="CHEBI:58278"/>
        <dbReference type="ChEBI" id="CHEBI:58359"/>
        <dbReference type="ChEBI" id="CHEBI:58475"/>
        <dbReference type="ChEBI" id="CHEBI:58525"/>
        <dbReference type="EC" id="4.3.2.10"/>
    </reaction>
</comment>
<protein>
    <submittedName>
        <fullName evidence="11">Unannotated protein</fullName>
    </submittedName>
</protein>
<keyword evidence="3" id="KW-0028">Amino-acid biosynthesis</keyword>
<feature type="domain" description="Glutamine amidotransferase" evidence="10">
    <location>
        <begin position="11"/>
        <end position="201"/>
    </location>
</feature>
<evidence type="ECO:0000256" key="6">
    <source>
        <dbReference type="ARBA" id="ARBA00023102"/>
    </source>
</evidence>
<keyword evidence="4" id="KW-0378">Hydrolase</keyword>
<dbReference type="GO" id="GO:0016829">
    <property type="term" value="F:lyase activity"/>
    <property type="evidence" value="ECO:0007669"/>
    <property type="project" value="UniProtKB-KW"/>
</dbReference>
<dbReference type="PIRSF" id="PIRSF000495">
    <property type="entry name" value="Amidotransf_hisH"/>
    <property type="match status" value="1"/>
</dbReference>
<keyword evidence="5" id="KW-0315">Glutamine amidotransferase</keyword>
<dbReference type="GO" id="GO:0000107">
    <property type="term" value="F:imidazoleglycerol-phosphate synthase activity"/>
    <property type="evidence" value="ECO:0007669"/>
    <property type="project" value="TreeGrafter"/>
</dbReference>
<evidence type="ECO:0000256" key="9">
    <source>
        <dbReference type="ARBA" id="ARBA00049534"/>
    </source>
</evidence>
<dbReference type="GO" id="GO:0000105">
    <property type="term" value="P:L-histidine biosynthetic process"/>
    <property type="evidence" value="ECO:0007669"/>
    <property type="project" value="UniProtKB-UniPathway"/>
</dbReference>
<accession>A0A6J7E580</accession>
<evidence type="ECO:0000256" key="8">
    <source>
        <dbReference type="ARBA" id="ARBA00047838"/>
    </source>
</evidence>
<dbReference type="UniPathway" id="UPA00031">
    <property type="reaction ID" value="UER00010"/>
</dbReference>
<comment type="pathway">
    <text evidence="1">Amino-acid biosynthesis; L-histidine biosynthesis; L-histidine from 5-phospho-alpha-D-ribose 1-diphosphate: step 5/9.</text>
</comment>
<dbReference type="PANTHER" id="PTHR42701:SF1">
    <property type="entry name" value="IMIDAZOLE GLYCEROL PHOSPHATE SYNTHASE SUBUNIT HISH"/>
    <property type="match status" value="1"/>
</dbReference>
<dbReference type="SUPFAM" id="SSF52317">
    <property type="entry name" value="Class I glutamine amidotransferase-like"/>
    <property type="match status" value="1"/>
</dbReference>
<sequence>MSSSVGTKIAVVDHGTGNLTSLTRALSKTGSTPVRCTSPADAEGCAALMLPGVGSFPNGMAALSASGFTEFLKKQAHDRVPLLGVCLGMQMLFGRSGEQGDTEGLGLLDGTVRPLDAGNERVPHIGWSLVQWSRPSQLTAGLEAETAMYHVHSFVAEPGDREDVLGTASHGEVFTSAVERENIYGVQFHPEKSSDAGLRLLGNFAGIAAAVDKKIAI</sequence>
<evidence type="ECO:0000256" key="2">
    <source>
        <dbReference type="ARBA" id="ARBA00011152"/>
    </source>
</evidence>
<evidence type="ECO:0000256" key="4">
    <source>
        <dbReference type="ARBA" id="ARBA00022801"/>
    </source>
</evidence>
<evidence type="ECO:0000313" key="11">
    <source>
        <dbReference type="EMBL" id="CAB4875964.1"/>
    </source>
</evidence>
<dbReference type="Gene3D" id="3.40.50.880">
    <property type="match status" value="1"/>
</dbReference>
<dbReference type="PANTHER" id="PTHR42701">
    <property type="entry name" value="IMIDAZOLE GLYCEROL PHOSPHATE SYNTHASE SUBUNIT HISH"/>
    <property type="match status" value="1"/>
</dbReference>
<evidence type="ECO:0000259" key="10">
    <source>
        <dbReference type="Pfam" id="PF00117"/>
    </source>
</evidence>
<comment type="subunit">
    <text evidence="2">Heterodimer of HisH and HisF.</text>
</comment>
<gene>
    <name evidence="11" type="ORF">UFOPK3444_01017</name>
</gene>
<dbReference type="InterPro" id="IPR017926">
    <property type="entry name" value="GATASE"/>
</dbReference>
<dbReference type="HAMAP" id="MF_00278">
    <property type="entry name" value="HisH"/>
    <property type="match status" value="1"/>
</dbReference>